<dbReference type="SMART" id="SM00530">
    <property type="entry name" value="HTH_XRE"/>
    <property type="match status" value="1"/>
</dbReference>
<accession>A0ABV6SCR4</accession>
<dbReference type="RefSeq" id="WP_267224730.1">
    <property type="nucleotide sequence ID" value="NZ_JAPCWC010000043.1"/>
</dbReference>
<protein>
    <submittedName>
        <fullName evidence="3">Helix-turn-helix domain-containing protein</fullName>
    </submittedName>
</protein>
<evidence type="ECO:0000313" key="4">
    <source>
        <dbReference type="Proteomes" id="UP001589858"/>
    </source>
</evidence>
<dbReference type="InterPro" id="IPR010982">
    <property type="entry name" value="Lambda_DNA-bd_dom_sf"/>
</dbReference>
<evidence type="ECO:0000256" key="1">
    <source>
        <dbReference type="SAM" id="MobiDB-lite"/>
    </source>
</evidence>
<organism evidence="3 4">
    <name type="scientific">Novosphingobium clariflavum</name>
    <dbReference type="NCBI Taxonomy" id="2029884"/>
    <lineage>
        <taxon>Bacteria</taxon>
        <taxon>Pseudomonadati</taxon>
        <taxon>Pseudomonadota</taxon>
        <taxon>Alphaproteobacteria</taxon>
        <taxon>Sphingomonadales</taxon>
        <taxon>Sphingomonadaceae</taxon>
        <taxon>Novosphingobium</taxon>
    </lineage>
</organism>
<dbReference type="SUPFAM" id="SSF47413">
    <property type="entry name" value="lambda repressor-like DNA-binding domains"/>
    <property type="match status" value="1"/>
</dbReference>
<reference evidence="3 4" key="1">
    <citation type="submission" date="2024-09" db="EMBL/GenBank/DDBJ databases">
        <authorList>
            <person name="Sun Q."/>
            <person name="Mori K."/>
        </authorList>
    </citation>
    <scope>NUCLEOTIDE SEQUENCE [LARGE SCALE GENOMIC DNA]</scope>
    <source>
        <strain evidence="3 4">CICC 11035S</strain>
    </source>
</reference>
<sequence>MSAGNEEIAASLKSARLAMGLTQRELGQRVGMPQSHISKIEKGASDLQVSSLVELSRALGLEVTLVPRKAVTAVEGVLRSVESANRGSRAAEALAGQAKLAQRVEARFPDLKEARELYDAVLALKDPRVHRGYVAEQHEAARLARYIQTRLDGGATADMLKAKLKSLTSVLLRIRNDRDENALDSGSRKTPAHRLDEDDA</sequence>
<evidence type="ECO:0000313" key="3">
    <source>
        <dbReference type="EMBL" id="MFC0685868.1"/>
    </source>
</evidence>
<name>A0ABV6SCR4_9SPHN</name>
<dbReference type="InterPro" id="IPR001387">
    <property type="entry name" value="Cro/C1-type_HTH"/>
</dbReference>
<dbReference type="PROSITE" id="PS50943">
    <property type="entry name" value="HTH_CROC1"/>
    <property type="match status" value="1"/>
</dbReference>
<comment type="caution">
    <text evidence="3">The sequence shown here is derived from an EMBL/GenBank/DDBJ whole genome shotgun (WGS) entry which is preliminary data.</text>
</comment>
<dbReference type="EMBL" id="JBHLTM010000060">
    <property type="protein sequence ID" value="MFC0685868.1"/>
    <property type="molecule type" value="Genomic_DNA"/>
</dbReference>
<dbReference type="Gene3D" id="1.10.260.40">
    <property type="entry name" value="lambda repressor-like DNA-binding domains"/>
    <property type="match status" value="1"/>
</dbReference>
<dbReference type="Pfam" id="PF01381">
    <property type="entry name" value="HTH_3"/>
    <property type="match status" value="1"/>
</dbReference>
<dbReference type="Proteomes" id="UP001589858">
    <property type="component" value="Unassembled WGS sequence"/>
</dbReference>
<gene>
    <name evidence="3" type="ORF">ACFFF8_14825</name>
</gene>
<dbReference type="CDD" id="cd00093">
    <property type="entry name" value="HTH_XRE"/>
    <property type="match status" value="1"/>
</dbReference>
<evidence type="ECO:0000259" key="2">
    <source>
        <dbReference type="PROSITE" id="PS50943"/>
    </source>
</evidence>
<proteinExistence type="predicted"/>
<feature type="domain" description="HTH cro/C1-type" evidence="2">
    <location>
        <begin position="12"/>
        <end position="66"/>
    </location>
</feature>
<keyword evidence="4" id="KW-1185">Reference proteome</keyword>
<feature type="region of interest" description="Disordered" evidence="1">
    <location>
        <begin position="181"/>
        <end position="200"/>
    </location>
</feature>